<feature type="non-terminal residue" evidence="2">
    <location>
        <position position="1"/>
    </location>
</feature>
<accession>A0A699UXX7</accession>
<dbReference type="EMBL" id="BKCJ011378167">
    <property type="protein sequence ID" value="GFD27577.1"/>
    <property type="molecule type" value="Genomic_DNA"/>
</dbReference>
<feature type="compositionally biased region" description="Pro residues" evidence="1">
    <location>
        <begin position="39"/>
        <end position="59"/>
    </location>
</feature>
<feature type="compositionally biased region" description="Acidic residues" evidence="1">
    <location>
        <begin position="62"/>
        <end position="90"/>
    </location>
</feature>
<reference evidence="2" key="1">
    <citation type="journal article" date="2019" name="Sci. Rep.">
        <title>Draft genome of Tanacetum cinerariifolium, the natural source of mosquito coil.</title>
        <authorList>
            <person name="Yamashiro T."/>
            <person name="Shiraishi A."/>
            <person name="Satake H."/>
            <person name="Nakayama K."/>
        </authorList>
    </citation>
    <scope>NUCLEOTIDE SEQUENCE</scope>
</reference>
<name>A0A699UXX7_TANCI</name>
<evidence type="ECO:0000256" key="1">
    <source>
        <dbReference type="SAM" id="MobiDB-lite"/>
    </source>
</evidence>
<proteinExistence type="predicted"/>
<organism evidence="2">
    <name type="scientific">Tanacetum cinerariifolium</name>
    <name type="common">Dalmatian daisy</name>
    <name type="synonym">Chrysanthemum cinerariifolium</name>
    <dbReference type="NCBI Taxonomy" id="118510"/>
    <lineage>
        <taxon>Eukaryota</taxon>
        <taxon>Viridiplantae</taxon>
        <taxon>Streptophyta</taxon>
        <taxon>Embryophyta</taxon>
        <taxon>Tracheophyta</taxon>
        <taxon>Spermatophyta</taxon>
        <taxon>Magnoliopsida</taxon>
        <taxon>eudicotyledons</taxon>
        <taxon>Gunneridae</taxon>
        <taxon>Pentapetalae</taxon>
        <taxon>asterids</taxon>
        <taxon>campanulids</taxon>
        <taxon>Asterales</taxon>
        <taxon>Asteraceae</taxon>
        <taxon>Asteroideae</taxon>
        <taxon>Anthemideae</taxon>
        <taxon>Anthemidinae</taxon>
        <taxon>Tanacetum</taxon>
    </lineage>
</organism>
<feature type="compositionally biased region" description="Acidic residues" evidence="1">
    <location>
        <begin position="109"/>
        <end position="118"/>
    </location>
</feature>
<comment type="caution">
    <text evidence="2">The sequence shown here is derived from an EMBL/GenBank/DDBJ whole genome shotgun (WGS) entry which is preliminary data.</text>
</comment>
<feature type="region of interest" description="Disordered" evidence="1">
    <location>
        <begin position="28"/>
        <end position="130"/>
    </location>
</feature>
<sequence length="130" mass="14148">SSYEVIVNGYYGMHMDPLDPYVQLVMGAPPLPDYILGPEAPPSPDYIPGPEAPPSPDYIPGPEDDVDDEDEEESSDSEEESSNSEEEEEEHLALTVPALALYSSVSAFEETEPFEEGETAATPPPFGYHV</sequence>
<feature type="non-terminal residue" evidence="2">
    <location>
        <position position="130"/>
    </location>
</feature>
<protein>
    <submittedName>
        <fullName evidence="2">Uncharacterized protein</fullName>
    </submittedName>
</protein>
<evidence type="ECO:0000313" key="2">
    <source>
        <dbReference type="EMBL" id="GFD27577.1"/>
    </source>
</evidence>
<dbReference type="AlphaFoldDB" id="A0A699UXX7"/>
<gene>
    <name evidence="2" type="ORF">Tci_899546</name>
</gene>